<evidence type="ECO:0000313" key="4">
    <source>
        <dbReference type="EnsemblPlants" id="OB08G12010.1"/>
    </source>
</evidence>
<evidence type="ECO:0000259" key="3">
    <source>
        <dbReference type="Pfam" id="PF24570"/>
    </source>
</evidence>
<feature type="region of interest" description="Disordered" evidence="2">
    <location>
        <begin position="37"/>
        <end position="64"/>
    </location>
</feature>
<dbReference type="Gene3D" id="1.25.40.420">
    <property type="match status" value="1"/>
</dbReference>
<keyword evidence="5" id="KW-1185">Reference proteome</keyword>
<feature type="domain" description="BPM/SPOP BACK" evidence="3">
    <location>
        <begin position="1"/>
        <end position="41"/>
    </location>
</feature>
<name>J3MQ22_ORYBR</name>
<sequence>MADQHGCHELKEACIQFVAAHAKERIVETEGYKNLKRTRPSTCGRGSSEHVKTNTNIQQLPGTV</sequence>
<reference evidence="4" key="2">
    <citation type="submission" date="2013-04" db="UniProtKB">
        <authorList>
            <consortium name="EnsemblPlants"/>
        </authorList>
    </citation>
    <scope>IDENTIFICATION</scope>
</reference>
<evidence type="ECO:0000313" key="5">
    <source>
        <dbReference type="Proteomes" id="UP000006038"/>
    </source>
</evidence>
<dbReference type="InterPro" id="IPR056423">
    <property type="entry name" value="BACK_BPM_SPOP"/>
</dbReference>
<dbReference type="Proteomes" id="UP000006038">
    <property type="component" value="Chromosome 8"/>
</dbReference>
<dbReference type="AlphaFoldDB" id="J3MQ22"/>
<dbReference type="HOGENOM" id="CLU_2871250_0_0_1"/>
<protein>
    <recommendedName>
        <fullName evidence="3">BPM/SPOP BACK domain-containing protein</fullName>
    </recommendedName>
</protein>
<reference evidence="4" key="1">
    <citation type="journal article" date="2013" name="Nat. Commun.">
        <title>Whole-genome sequencing of Oryza brachyantha reveals mechanisms underlying Oryza genome evolution.</title>
        <authorList>
            <person name="Chen J."/>
            <person name="Huang Q."/>
            <person name="Gao D."/>
            <person name="Wang J."/>
            <person name="Lang Y."/>
            <person name="Liu T."/>
            <person name="Li B."/>
            <person name="Bai Z."/>
            <person name="Luis Goicoechea J."/>
            <person name="Liang C."/>
            <person name="Chen C."/>
            <person name="Zhang W."/>
            <person name="Sun S."/>
            <person name="Liao Y."/>
            <person name="Zhang X."/>
            <person name="Yang L."/>
            <person name="Song C."/>
            <person name="Wang M."/>
            <person name="Shi J."/>
            <person name="Liu G."/>
            <person name="Liu J."/>
            <person name="Zhou H."/>
            <person name="Zhou W."/>
            <person name="Yu Q."/>
            <person name="An N."/>
            <person name="Chen Y."/>
            <person name="Cai Q."/>
            <person name="Wang B."/>
            <person name="Liu B."/>
            <person name="Min J."/>
            <person name="Huang Y."/>
            <person name="Wu H."/>
            <person name="Li Z."/>
            <person name="Zhang Y."/>
            <person name="Yin Y."/>
            <person name="Song W."/>
            <person name="Jiang J."/>
            <person name="Jackson S.A."/>
            <person name="Wing R.A."/>
            <person name="Wang J."/>
            <person name="Chen M."/>
        </authorList>
    </citation>
    <scope>NUCLEOTIDE SEQUENCE [LARGE SCALE GENOMIC DNA]</scope>
    <source>
        <strain evidence="4">cv. IRGC 101232</strain>
    </source>
</reference>
<evidence type="ECO:0000256" key="2">
    <source>
        <dbReference type="SAM" id="MobiDB-lite"/>
    </source>
</evidence>
<evidence type="ECO:0000256" key="1">
    <source>
        <dbReference type="ARBA" id="ARBA00010846"/>
    </source>
</evidence>
<dbReference type="Gramene" id="OB08G12010.1">
    <property type="protein sequence ID" value="OB08G12010.1"/>
    <property type="gene ID" value="OB08G12010"/>
</dbReference>
<comment type="similarity">
    <text evidence="1">Belongs to the Tdpoz family.</text>
</comment>
<organism evidence="4">
    <name type="scientific">Oryza brachyantha</name>
    <name type="common">malo sina</name>
    <dbReference type="NCBI Taxonomy" id="4533"/>
    <lineage>
        <taxon>Eukaryota</taxon>
        <taxon>Viridiplantae</taxon>
        <taxon>Streptophyta</taxon>
        <taxon>Embryophyta</taxon>
        <taxon>Tracheophyta</taxon>
        <taxon>Spermatophyta</taxon>
        <taxon>Magnoliopsida</taxon>
        <taxon>Liliopsida</taxon>
        <taxon>Poales</taxon>
        <taxon>Poaceae</taxon>
        <taxon>BOP clade</taxon>
        <taxon>Oryzoideae</taxon>
        <taxon>Oryzeae</taxon>
        <taxon>Oryzinae</taxon>
        <taxon>Oryza</taxon>
    </lineage>
</organism>
<proteinExistence type="inferred from homology"/>
<accession>J3MQ22</accession>
<dbReference type="Pfam" id="PF24570">
    <property type="entry name" value="BACK_BPM_SPOP"/>
    <property type="match status" value="1"/>
</dbReference>
<feature type="compositionally biased region" description="Polar residues" evidence="2">
    <location>
        <begin position="53"/>
        <end position="64"/>
    </location>
</feature>
<dbReference type="EnsemblPlants" id="OB08G12010.1">
    <property type="protein sequence ID" value="OB08G12010.1"/>
    <property type="gene ID" value="OB08G12010"/>
</dbReference>